<dbReference type="SUPFAM" id="SSF56784">
    <property type="entry name" value="HAD-like"/>
    <property type="match status" value="1"/>
</dbReference>
<evidence type="ECO:0000313" key="1">
    <source>
        <dbReference type="EMBL" id="OQW87317.1"/>
    </source>
</evidence>
<dbReference type="InterPro" id="IPR023214">
    <property type="entry name" value="HAD_sf"/>
</dbReference>
<gene>
    <name evidence="1" type="ORF">BWK72_14005</name>
</gene>
<dbReference type="AlphaFoldDB" id="A0A1W9KSJ1"/>
<dbReference type="Gene3D" id="3.40.50.1000">
    <property type="entry name" value="HAD superfamily/HAD-like"/>
    <property type="match status" value="1"/>
</dbReference>
<evidence type="ECO:0000313" key="2">
    <source>
        <dbReference type="Proteomes" id="UP000192505"/>
    </source>
</evidence>
<accession>A0A1W9KSJ1</accession>
<dbReference type="PANTHER" id="PTHR43611">
    <property type="entry name" value="ALPHA-D-GLUCOSE 1-PHOSPHATE PHOSPHATASE"/>
    <property type="match status" value="1"/>
</dbReference>
<comment type="caution">
    <text evidence="1">The sequence shown here is derived from an EMBL/GenBank/DDBJ whole genome shotgun (WGS) entry which is preliminary data.</text>
</comment>
<dbReference type="InterPro" id="IPR023198">
    <property type="entry name" value="PGP-like_dom2"/>
</dbReference>
<dbReference type="InterPro" id="IPR006439">
    <property type="entry name" value="HAD-SF_hydro_IA"/>
</dbReference>
<dbReference type="Pfam" id="PF00702">
    <property type="entry name" value="Hydrolase"/>
    <property type="match status" value="1"/>
</dbReference>
<dbReference type="Gene3D" id="1.10.150.240">
    <property type="entry name" value="Putative phosphatase, domain 2"/>
    <property type="match status" value="1"/>
</dbReference>
<dbReference type="Proteomes" id="UP000192505">
    <property type="component" value="Unassembled WGS sequence"/>
</dbReference>
<dbReference type="EMBL" id="MTEI01000009">
    <property type="protein sequence ID" value="OQW87317.1"/>
    <property type="molecule type" value="Genomic_DNA"/>
</dbReference>
<dbReference type="CDD" id="cd02603">
    <property type="entry name" value="HAD_sEH-N_like"/>
    <property type="match status" value="1"/>
</dbReference>
<dbReference type="NCBIfam" id="TIGR01509">
    <property type="entry name" value="HAD-SF-IA-v3"/>
    <property type="match status" value="1"/>
</dbReference>
<reference evidence="1 2" key="1">
    <citation type="submission" date="2017-01" db="EMBL/GenBank/DDBJ databases">
        <title>Novel large sulfur bacteria in the metagenomes of groundwater-fed chemosynthetic microbial mats in the Lake Huron basin.</title>
        <authorList>
            <person name="Sharrar A.M."/>
            <person name="Flood B.E."/>
            <person name="Bailey J.V."/>
            <person name="Jones D.S."/>
            <person name="Biddanda B."/>
            <person name="Ruberg S.A."/>
            <person name="Marcus D.N."/>
            <person name="Dick G.J."/>
        </authorList>
    </citation>
    <scope>NUCLEOTIDE SEQUENCE [LARGE SCALE GENOMIC DNA]</scope>
    <source>
        <strain evidence="1">A7</strain>
    </source>
</reference>
<proteinExistence type="predicted"/>
<dbReference type="SFLD" id="SFLDS00003">
    <property type="entry name" value="Haloacid_Dehalogenase"/>
    <property type="match status" value="1"/>
</dbReference>
<organism evidence="1 2">
    <name type="scientific">Rhodoferax ferrireducens</name>
    <dbReference type="NCBI Taxonomy" id="192843"/>
    <lineage>
        <taxon>Bacteria</taxon>
        <taxon>Pseudomonadati</taxon>
        <taxon>Pseudomonadota</taxon>
        <taxon>Betaproteobacteria</taxon>
        <taxon>Burkholderiales</taxon>
        <taxon>Comamonadaceae</taxon>
        <taxon>Rhodoferax</taxon>
    </lineage>
</organism>
<dbReference type="PANTHER" id="PTHR43611:SF3">
    <property type="entry name" value="FLAVIN MONONUCLEOTIDE HYDROLASE 1, CHLOROPLATIC"/>
    <property type="match status" value="1"/>
</dbReference>
<sequence length="211" mass="24040">MNLVFDFGAVLFTWKPAQLLLQTFPQQLQTPEEAKRLAHQMFAHPDWHAFDRGTLDVEAVIAQTAERLALPLQAMETLVKGIGERLTPMDDTVALLARLHRQRQANQGITALYYLSNMPLPYARLLEERYDFVGWFDGGVFSADVQHIKPEAAIYQVLQDRYALEPARTVFIDDLKHNVHAAQELGWQGIHFESAPQLQAELEMLGLLYKA</sequence>
<dbReference type="InterPro" id="IPR036412">
    <property type="entry name" value="HAD-like_sf"/>
</dbReference>
<protein>
    <submittedName>
        <fullName evidence="1">Haloacid dehalogenase</fullName>
    </submittedName>
</protein>
<dbReference type="SFLD" id="SFLDG01129">
    <property type="entry name" value="C1.5:_HAD__Beta-PGM__Phosphata"/>
    <property type="match status" value="1"/>
</dbReference>
<name>A0A1W9KSJ1_9BURK</name>